<feature type="domain" description="T6SS Tle3 phospholipase effector alpha/beta" evidence="3">
    <location>
        <begin position="34"/>
        <end position="388"/>
    </location>
</feature>
<dbReference type="Pfam" id="PF11678">
    <property type="entry name" value="Tle3_C"/>
    <property type="match status" value="1"/>
</dbReference>
<protein>
    <recommendedName>
        <fullName evidence="6">DUF3274 domain-containing protein</fullName>
    </recommendedName>
</protein>
<name>A0A6J5H516_9BURK</name>
<gene>
    <name evidence="4" type="ORF">LMG28688_06915</name>
</gene>
<dbReference type="SUPFAM" id="SSF53474">
    <property type="entry name" value="alpha/beta-Hydrolases"/>
    <property type="match status" value="1"/>
</dbReference>
<evidence type="ECO:0000313" key="5">
    <source>
        <dbReference type="Proteomes" id="UP000494119"/>
    </source>
</evidence>
<accession>A0A6J5H516</accession>
<dbReference type="AlphaFoldDB" id="A0A6J5H516"/>
<feature type="region of interest" description="Disordered" evidence="1">
    <location>
        <begin position="706"/>
        <end position="728"/>
    </location>
</feature>
<evidence type="ECO:0000313" key="4">
    <source>
        <dbReference type="EMBL" id="CAB3809074.1"/>
    </source>
</evidence>
<evidence type="ECO:0000259" key="2">
    <source>
        <dbReference type="Pfam" id="PF11678"/>
    </source>
</evidence>
<feature type="compositionally biased region" description="Basic and acidic residues" evidence="1">
    <location>
        <begin position="713"/>
        <end position="722"/>
    </location>
</feature>
<dbReference type="InterPro" id="IPR029058">
    <property type="entry name" value="AB_hydrolase_fold"/>
</dbReference>
<evidence type="ECO:0000259" key="3">
    <source>
        <dbReference type="Pfam" id="PF24322"/>
    </source>
</evidence>
<feature type="region of interest" description="Disordered" evidence="1">
    <location>
        <begin position="315"/>
        <end position="347"/>
    </location>
</feature>
<dbReference type="EMBL" id="CADIKL010000064">
    <property type="protein sequence ID" value="CAB3809074.1"/>
    <property type="molecule type" value="Genomic_DNA"/>
</dbReference>
<evidence type="ECO:0000256" key="1">
    <source>
        <dbReference type="SAM" id="MobiDB-lite"/>
    </source>
</evidence>
<dbReference type="RefSeq" id="WP_175198338.1">
    <property type="nucleotide sequence ID" value="NZ_CADIKL010000064.1"/>
</dbReference>
<feature type="domain" description="Antibacterial effector protein Tle3 C-terminal" evidence="2">
    <location>
        <begin position="559"/>
        <end position="717"/>
    </location>
</feature>
<organism evidence="4 5">
    <name type="scientific">Paraburkholderia caffeinitolerans</name>
    <dbReference type="NCBI Taxonomy" id="1723730"/>
    <lineage>
        <taxon>Bacteria</taxon>
        <taxon>Pseudomonadati</taxon>
        <taxon>Pseudomonadota</taxon>
        <taxon>Betaproteobacteria</taxon>
        <taxon>Burkholderiales</taxon>
        <taxon>Burkholderiaceae</taxon>
        <taxon>Paraburkholderia</taxon>
    </lineage>
</organism>
<dbReference type="Proteomes" id="UP000494119">
    <property type="component" value="Unassembled WGS sequence"/>
</dbReference>
<proteinExistence type="predicted"/>
<dbReference type="InterPro" id="IPR021692">
    <property type="entry name" value="Tle3_C"/>
</dbReference>
<dbReference type="InterPro" id="IPR056221">
    <property type="entry name" value="Tle3_ab_dom"/>
</dbReference>
<dbReference type="Pfam" id="PF24322">
    <property type="entry name" value="Tle3"/>
    <property type="match status" value="1"/>
</dbReference>
<keyword evidence="5" id="KW-1185">Reference proteome</keyword>
<reference evidence="4 5" key="1">
    <citation type="submission" date="2020-04" db="EMBL/GenBank/DDBJ databases">
        <authorList>
            <person name="De Canck E."/>
        </authorList>
    </citation>
    <scope>NUCLEOTIDE SEQUENCE [LARGE SCALE GENOMIC DNA]</scope>
    <source>
        <strain evidence="4 5">LMG 28688</strain>
    </source>
</reference>
<evidence type="ECO:0008006" key="6">
    <source>
        <dbReference type="Google" id="ProtNLM"/>
    </source>
</evidence>
<sequence length="728" mass="80095">MSATEQTVTASASAVTNPKYNDQPRLVEVPADRPGIVIFLHGVNDPGATYEKVERGMCEGLNWRLDRTDLKPGAYGAVWKVAKEDQAKAAKNGAPLSDDTAAVVYDPDTFLYRRTEDQQTNSMFLPFYWGYRAADGEIAKDKSGQPVVLRSQHQDAQGNRLDTHFAKEGGYFDNATNNLPDMYGEGFKIDAKSSVARHATDRYTYIGNSPKRLYFVLAAHRLAALIREIRQASGGQGTSDETITVMGHSQGTLITLLAHAILAKDNVRPADSIIMVDSPYAVWENGDEEQTSQAKIKTLGNIVETVAKARHNQPPLADLSSANSDVKHRGRAGPKWSPAQGMRPLGPNGADVKFAERDNRGRVHMYFVTDDQVVALDNIRGIGTYGLPDTVRAPALGSGSWGKKIDLPAMDAIRNAQERYGFYQRFWTKLKRDGQPVPVGLAPQTIKIRESSEARYPGGNNIASAVSQHPYRNLMNNDGRDGSLDRWINGEQIDPPWFPNLFGGETLDKKGNPSGLLPVDPVAVDVALGNPMASYDWRALDGIPDTVLVMSRQAPSRVAQGQPVKQWYNSGKLDINDHTSDVVSFDDGQNFYRRETPNEVRERLTGKDATANNYHSGILNDSDNVRAVAAMDAAVGQAKTLDDPDWRAALIALADWRTDWGRTSTKVKAIYETRFSDAARNLADATFKYYSSGVFPDESLVPRTWPPLVASQTKDEREEGKNDPGVLA</sequence>